<dbReference type="Proteomes" id="UP001207930">
    <property type="component" value="Unassembled WGS sequence"/>
</dbReference>
<gene>
    <name evidence="3" type="ORF">OKA04_15625</name>
</gene>
<comment type="caution">
    <text evidence="3">The sequence shown here is derived from an EMBL/GenBank/DDBJ whole genome shotgun (WGS) entry which is preliminary data.</text>
</comment>
<keyword evidence="2" id="KW-0175">Coiled coil</keyword>
<protein>
    <submittedName>
        <fullName evidence="3">Type II toxin-antitoxin system RelE/ParE family toxin</fullName>
    </submittedName>
</protein>
<name>A0ABT3FRF8_9BACT</name>
<dbReference type="RefSeq" id="WP_264502121.1">
    <property type="nucleotide sequence ID" value="NZ_JAPDDS010000008.1"/>
</dbReference>
<dbReference type="Gene3D" id="3.30.2310.20">
    <property type="entry name" value="RelE-like"/>
    <property type="match status" value="1"/>
</dbReference>
<dbReference type="EMBL" id="JAPDDS010000008">
    <property type="protein sequence ID" value="MCW1886167.1"/>
    <property type="molecule type" value="Genomic_DNA"/>
</dbReference>
<evidence type="ECO:0000313" key="3">
    <source>
        <dbReference type="EMBL" id="MCW1886167.1"/>
    </source>
</evidence>
<keyword evidence="4" id="KW-1185">Reference proteome</keyword>
<evidence type="ECO:0000256" key="1">
    <source>
        <dbReference type="ARBA" id="ARBA00022649"/>
    </source>
</evidence>
<evidence type="ECO:0000256" key="2">
    <source>
        <dbReference type="SAM" id="Coils"/>
    </source>
</evidence>
<dbReference type="InterPro" id="IPR007712">
    <property type="entry name" value="RelE/ParE_toxin"/>
</dbReference>
<accession>A0ABT3FRF8</accession>
<organism evidence="3 4">
    <name type="scientific">Luteolibacter flavescens</name>
    <dbReference type="NCBI Taxonomy" id="1859460"/>
    <lineage>
        <taxon>Bacteria</taxon>
        <taxon>Pseudomonadati</taxon>
        <taxon>Verrucomicrobiota</taxon>
        <taxon>Verrucomicrobiia</taxon>
        <taxon>Verrucomicrobiales</taxon>
        <taxon>Verrucomicrobiaceae</taxon>
        <taxon>Luteolibacter</taxon>
    </lineage>
</organism>
<feature type="coiled-coil region" evidence="2">
    <location>
        <begin position="4"/>
        <end position="31"/>
    </location>
</feature>
<reference evidence="3 4" key="1">
    <citation type="submission" date="2022-10" db="EMBL/GenBank/DDBJ databases">
        <title>Luteolibacter flavescens strain MCCC 1K03193, whole genome shotgun sequencing project.</title>
        <authorList>
            <person name="Zhao G."/>
            <person name="Shen L."/>
        </authorList>
    </citation>
    <scope>NUCLEOTIDE SEQUENCE [LARGE SCALE GENOMIC DNA]</scope>
    <source>
        <strain evidence="3 4">MCCC 1K03193</strain>
    </source>
</reference>
<dbReference type="Pfam" id="PF05016">
    <property type="entry name" value="ParE_toxin"/>
    <property type="match status" value="1"/>
</dbReference>
<proteinExistence type="predicted"/>
<dbReference type="InterPro" id="IPR035093">
    <property type="entry name" value="RelE/ParE_toxin_dom_sf"/>
</dbReference>
<keyword evidence="1" id="KW-1277">Toxin-antitoxin system</keyword>
<evidence type="ECO:0000313" key="4">
    <source>
        <dbReference type="Proteomes" id="UP001207930"/>
    </source>
</evidence>
<sequence length="105" mass="12577">MIQVRLHEGAIRDLREILDQLSNDSERAVEQFYVELDAAAEFITRHPGAGHPCRRFRRWNFRKFPYHLIYIAPDGRGETWIMAVRHDRRHPGYGMRRRVPDPRIL</sequence>